<dbReference type="CDD" id="cd00609">
    <property type="entry name" value="AAT_like"/>
    <property type="match status" value="1"/>
</dbReference>
<dbReference type="EC" id="2.6.1.9" evidence="11"/>
<dbReference type="SUPFAM" id="SSF53383">
    <property type="entry name" value="PLP-dependent transferases"/>
    <property type="match status" value="1"/>
</dbReference>
<dbReference type="GO" id="GO:0004400">
    <property type="term" value="F:histidinol-phosphate transaminase activity"/>
    <property type="evidence" value="ECO:0007669"/>
    <property type="project" value="UniProtKB-UniRule"/>
</dbReference>
<organism evidence="13">
    <name type="scientific">Desulfofervidus auxilii</name>
    <dbReference type="NCBI Taxonomy" id="1621989"/>
    <lineage>
        <taxon>Bacteria</taxon>
        <taxon>Pseudomonadati</taxon>
        <taxon>Thermodesulfobacteriota</taxon>
        <taxon>Candidatus Desulfofervidia</taxon>
        <taxon>Candidatus Desulfofervidales</taxon>
        <taxon>Candidatus Desulfofervidaceae</taxon>
        <taxon>Candidatus Desulfofervidus</taxon>
    </lineage>
</organism>
<dbReference type="InterPro" id="IPR005861">
    <property type="entry name" value="HisP_aminotrans"/>
</dbReference>
<dbReference type="Pfam" id="PF00155">
    <property type="entry name" value="Aminotran_1_2"/>
    <property type="match status" value="1"/>
</dbReference>
<evidence type="ECO:0000256" key="7">
    <source>
        <dbReference type="ARBA" id="ARBA00022679"/>
    </source>
</evidence>
<dbReference type="EMBL" id="DRBS01000009">
    <property type="protein sequence ID" value="HDD43276.1"/>
    <property type="molecule type" value="Genomic_DNA"/>
</dbReference>
<sequence>MVNLTLPKYLQELKPYIAGKSISEVQKKYGISKLIKLASNENPLGPSPKAIEAIKNALKDIHRYPDSQIKELRYKIAAISQLKPEQVVVGNGSDEIMGLIGQALLLPKEEVIIPYPAFSIYEKVATLAQAILIKVPLKNLAIDLETIKEKISKKTKLIFLTNPHNPTGSFFDANALEAFLKSIPSSTLVVLDEAYVNFVSQEKRFDSVIYLKKFPNLIILRTFSKAYGLAGLRIGYGLMSAELASFLEAVRYPFNVNFLAQVAAAAALEDKEFLEKTCQVVQKERNFLIKSLTSIGVKVYPSEANFLLIYVGKRAMEIYENLLKKGIIVRPLTSYGLSEYLRISVGKHAENQVFIEIFKELWQR</sequence>
<evidence type="ECO:0000256" key="8">
    <source>
        <dbReference type="ARBA" id="ARBA00022898"/>
    </source>
</evidence>
<comment type="catalytic activity">
    <reaction evidence="10 11">
        <text>L-histidinol phosphate + 2-oxoglutarate = 3-(imidazol-4-yl)-2-oxopropyl phosphate + L-glutamate</text>
        <dbReference type="Rhea" id="RHEA:23744"/>
        <dbReference type="ChEBI" id="CHEBI:16810"/>
        <dbReference type="ChEBI" id="CHEBI:29985"/>
        <dbReference type="ChEBI" id="CHEBI:57766"/>
        <dbReference type="ChEBI" id="CHEBI:57980"/>
        <dbReference type="EC" id="2.6.1.9"/>
    </reaction>
</comment>
<dbReference type="Gene3D" id="3.90.1150.10">
    <property type="entry name" value="Aspartate Aminotransferase, domain 1"/>
    <property type="match status" value="1"/>
</dbReference>
<keyword evidence="7 11" id="KW-0808">Transferase</keyword>
<dbReference type="AlphaFoldDB" id="A0A7C0U173"/>
<comment type="similarity">
    <text evidence="3 11">Belongs to the class-II pyridoxal-phosphate-dependent aminotransferase family. Histidinol-phosphate aminotransferase subfamily.</text>
</comment>
<proteinExistence type="inferred from homology"/>
<feature type="modified residue" description="N6-(pyridoxal phosphate)lysine" evidence="11">
    <location>
        <position position="225"/>
    </location>
</feature>
<reference evidence="13" key="1">
    <citation type="journal article" date="2020" name="mSystems">
        <title>Genome- and Community-Level Interaction Insights into Carbon Utilization and Element Cycling Functions of Hydrothermarchaeota in Hydrothermal Sediment.</title>
        <authorList>
            <person name="Zhou Z."/>
            <person name="Liu Y."/>
            <person name="Xu W."/>
            <person name="Pan J."/>
            <person name="Luo Z.H."/>
            <person name="Li M."/>
        </authorList>
    </citation>
    <scope>NUCLEOTIDE SEQUENCE [LARGE SCALE GENOMIC DNA]</scope>
    <source>
        <strain evidence="13">HyVt-233</strain>
    </source>
</reference>
<dbReference type="GO" id="GO:0000105">
    <property type="term" value="P:L-histidine biosynthetic process"/>
    <property type="evidence" value="ECO:0007669"/>
    <property type="project" value="UniProtKB-UniRule"/>
</dbReference>
<comment type="pathway">
    <text evidence="2 11">Amino-acid biosynthesis; L-histidine biosynthesis; L-histidine from 5-phospho-alpha-D-ribose 1-diphosphate: step 7/9.</text>
</comment>
<keyword evidence="6 11" id="KW-0028">Amino-acid biosynthesis</keyword>
<keyword evidence="9 11" id="KW-0368">Histidine biosynthesis</keyword>
<dbReference type="InterPro" id="IPR004839">
    <property type="entry name" value="Aminotransferase_I/II_large"/>
</dbReference>
<comment type="cofactor">
    <cofactor evidence="1 11">
        <name>pyridoxal 5'-phosphate</name>
        <dbReference type="ChEBI" id="CHEBI:597326"/>
    </cofactor>
</comment>
<feature type="domain" description="Aminotransferase class I/classII large" evidence="12">
    <location>
        <begin position="33"/>
        <end position="356"/>
    </location>
</feature>
<dbReference type="Proteomes" id="UP000886289">
    <property type="component" value="Unassembled WGS sequence"/>
</dbReference>
<dbReference type="InterPro" id="IPR001917">
    <property type="entry name" value="Aminotrans_II_pyridoxalP_BS"/>
</dbReference>
<evidence type="ECO:0000256" key="2">
    <source>
        <dbReference type="ARBA" id="ARBA00005011"/>
    </source>
</evidence>
<comment type="subunit">
    <text evidence="4 11">Homodimer.</text>
</comment>
<accession>A0A7C0U173</accession>
<gene>
    <name evidence="11" type="primary">hisC</name>
    <name evidence="13" type="ORF">ENG63_00240</name>
</gene>
<dbReference type="HAMAP" id="MF_01023">
    <property type="entry name" value="HisC_aminotrans_2"/>
    <property type="match status" value="1"/>
</dbReference>
<protein>
    <recommendedName>
        <fullName evidence="11">Histidinol-phosphate aminotransferase</fullName>
        <ecNumber evidence="11">2.6.1.9</ecNumber>
    </recommendedName>
    <alternativeName>
        <fullName evidence="11">Imidazole acetol-phosphate transaminase</fullName>
    </alternativeName>
</protein>
<dbReference type="PANTHER" id="PTHR43643">
    <property type="entry name" value="HISTIDINOL-PHOSPHATE AMINOTRANSFERASE 2"/>
    <property type="match status" value="1"/>
</dbReference>
<evidence type="ECO:0000256" key="6">
    <source>
        <dbReference type="ARBA" id="ARBA00022605"/>
    </source>
</evidence>
<dbReference type="Gene3D" id="3.40.640.10">
    <property type="entry name" value="Type I PLP-dependent aspartate aminotransferase-like (Major domain)"/>
    <property type="match status" value="1"/>
</dbReference>
<dbReference type="InterPro" id="IPR015422">
    <property type="entry name" value="PyrdxlP-dep_Trfase_small"/>
</dbReference>
<name>A0A7C0U173_DESA2</name>
<dbReference type="GO" id="GO:0030170">
    <property type="term" value="F:pyridoxal phosphate binding"/>
    <property type="evidence" value="ECO:0007669"/>
    <property type="project" value="InterPro"/>
</dbReference>
<evidence type="ECO:0000256" key="1">
    <source>
        <dbReference type="ARBA" id="ARBA00001933"/>
    </source>
</evidence>
<keyword evidence="8 11" id="KW-0663">Pyridoxal phosphate</keyword>
<evidence type="ECO:0000256" key="5">
    <source>
        <dbReference type="ARBA" id="ARBA00022576"/>
    </source>
</evidence>
<evidence type="ECO:0000256" key="11">
    <source>
        <dbReference type="HAMAP-Rule" id="MF_01023"/>
    </source>
</evidence>
<evidence type="ECO:0000256" key="4">
    <source>
        <dbReference type="ARBA" id="ARBA00011738"/>
    </source>
</evidence>
<evidence type="ECO:0000256" key="10">
    <source>
        <dbReference type="ARBA" id="ARBA00047481"/>
    </source>
</evidence>
<dbReference type="UniPathway" id="UPA00031">
    <property type="reaction ID" value="UER00012"/>
</dbReference>
<dbReference type="PANTHER" id="PTHR43643:SF6">
    <property type="entry name" value="HISTIDINOL-PHOSPHATE AMINOTRANSFERASE"/>
    <property type="match status" value="1"/>
</dbReference>
<dbReference type="NCBIfam" id="TIGR01141">
    <property type="entry name" value="hisC"/>
    <property type="match status" value="1"/>
</dbReference>
<dbReference type="InterPro" id="IPR015424">
    <property type="entry name" value="PyrdxlP-dep_Trfase"/>
</dbReference>
<keyword evidence="5 11" id="KW-0032">Aminotransferase</keyword>
<evidence type="ECO:0000259" key="12">
    <source>
        <dbReference type="Pfam" id="PF00155"/>
    </source>
</evidence>
<evidence type="ECO:0000256" key="3">
    <source>
        <dbReference type="ARBA" id="ARBA00007970"/>
    </source>
</evidence>
<comment type="caution">
    <text evidence="13">The sequence shown here is derived from an EMBL/GenBank/DDBJ whole genome shotgun (WGS) entry which is preliminary data.</text>
</comment>
<dbReference type="InterPro" id="IPR015421">
    <property type="entry name" value="PyrdxlP-dep_Trfase_major"/>
</dbReference>
<evidence type="ECO:0000256" key="9">
    <source>
        <dbReference type="ARBA" id="ARBA00023102"/>
    </source>
</evidence>
<evidence type="ECO:0000313" key="13">
    <source>
        <dbReference type="EMBL" id="HDD43276.1"/>
    </source>
</evidence>
<dbReference type="InterPro" id="IPR050106">
    <property type="entry name" value="HistidinolP_aminotransfase"/>
</dbReference>
<dbReference type="PROSITE" id="PS00599">
    <property type="entry name" value="AA_TRANSFER_CLASS_2"/>
    <property type="match status" value="1"/>
</dbReference>